<sequence>EELLQRDEMNTEGLVDTTPQMAMLPQQVNPAPPSAPTEHLASLSATLRDLQNKFEDMQSKYDMQVSEVTALRLRLAESQNTAPTVGTVTAPVAVPTQNLTQNTHHAKLNAPQLKIDADPERFAKVFRVYIEHTPGVVPFAALCTAVQDHPEACTWTLQYGEEHKQPENRTLDKLLMAFTERFAPQNQSATGGSWREVVNRRPTPSQTGAGPSNSSQPQNNAQAARFSGPPRPALAAPQRPQNAARPPWNQTQNPQQKRKRQDVHLSNPNGAKNYFANYLGRCLTHKEFHQHRRKGLCGRCGKSGHIGEDCTDYPYVAGEGTDAMAE</sequence>
<evidence type="ECO:0000313" key="5">
    <source>
        <dbReference type="EMBL" id="GIL88006.1"/>
    </source>
</evidence>
<name>A0A8J4CYH2_9CHLO</name>
<proteinExistence type="predicted"/>
<evidence type="ECO:0000259" key="4">
    <source>
        <dbReference type="PROSITE" id="PS50158"/>
    </source>
</evidence>
<feature type="compositionally biased region" description="Low complexity" evidence="3">
    <location>
        <begin position="233"/>
        <end position="247"/>
    </location>
</feature>
<dbReference type="AlphaFoldDB" id="A0A8J4CYH2"/>
<dbReference type="GO" id="GO:0008270">
    <property type="term" value="F:zinc ion binding"/>
    <property type="evidence" value="ECO:0007669"/>
    <property type="project" value="UniProtKB-KW"/>
</dbReference>
<reference evidence="5" key="1">
    <citation type="journal article" date="2021" name="Proc. Natl. Acad. Sci. U.S.A.">
        <title>Three genomes in the algal genus Volvox reveal the fate of a haploid sex-determining region after a transition to homothallism.</title>
        <authorList>
            <person name="Yamamoto K."/>
            <person name="Hamaji T."/>
            <person name="Kawai-Toyooka H."/>
            <person name="Matsuzaki R."/>
            <person name="Takahashi F."/>
            <person name="Nishimura Y."/>
            <person name="Kawachi M."/>
            <person name="Noguchi H."/>
            <person name="Minakuchi Y."/>
            <person name="Umen J.G."/>
            <person name="Toyoda A."/>
            <person name="Nozaki H."/>
        </authorList>
    </citation>
    <scope>NUCLEOTIDE SEQUENCE</scope>
    <source>
        <strain evidence="5">NIES-3786</strain>
    </source>
</reference>
<dbReference type="OrthoDB" id="547223at2759"/>
<comment type="caution">
    <text evidence="5">The sequence shown here is derived from an EMBL/GenBank/DDBJ whole genome shotgun (WGS) entry which is preliminary data.</text>
</comment>
<keyword evidence="2" id="KW-0175">Coiled coil</keyword>
<dbReference type="Proteomes" id="UP000747110">
    <property type="component" value="Unassembled WGS sequence"/>
</dbReference>
<evidence type="ECO:0000256" key="1">
    <source>
        <dbReference type="PROSITE-ProRule" id="PRU00047"/>
    </source>
</evidence>
<dbReference type="PROSITE" id="PS50158">
    <property type="entry name" value="ZF_CCHC"/>
    <property type="match status" value="1"/>
</dbReference>
<gene>
    <name evidence="5" type="ORF">Vretifemale_16002</name>
</gene>
<dbReference type="InterPro" id="IPR001878">
    <property type="entry name" value="Znf_CCHC"/>
</dbReference>
<feature type="compositionally biased region" description="Polar residues" evidence="3">
    <location>
        <begin position="202"/>
        <end position="222"/>
    </location>
</feature>
<dbReference type="GO" id="GO:0003676">
    <property type="term" value="F:nucleic acid binding"/>
    <property type="evidence" value="ECO:0007669"/>
    <property type="project" value="InterPro"/>
</dbReference>
<keyword evidence="1" id="KW-0479">Metal-binding</keyword>
<evidence type="ECO:0000313" key="6">
    <source>
        <dbReference type="Proteomes" id="UP000747110"/>
    </source>
</evidence>
<feature type="domain" description="CCHC-type" evidence="4">
    <location>
        <begin position="297"/>
        <end position="312"/>
    </location>
</feature>
<keyword evidence="1" id="KW-0862">Zinc</keyword>
<accession>A0A8J4CYH2</accession>
<feature type="coiled-coil region" evidence="2">
    <location>
        <begin position="40"/>
        <end position="67"/>
    </location>
</feature>
<feature type="region of interest" description="Disordered" evidence="3">
    <location>
        <begin position="183"/>
        <end position="269"/>
    </location>
</feature>
<protein>
    <recommendedName>
        <fullName evidence="4">CCHC-type domain-containing protein</fullName>
    </recommendedName>
</protein>
<evidence type="ECO:0000256" key="3">
    <source>
        <dbReference type="SAM" id="MobiDB-lite"/>
    </source>
</evidence>
<feature type="non-terminal residue" evidence="5">
    <location>
        <position position="326"/>
    </location>
</feature>
<evidence type="ECO:0000256" key="2">
    <source>
        <dbReference type="SAM" id="Coils"/>
    </source>
</evidence>
<dbReference type="EMBL" id="BNCP01000042">
    <property type="protein sequence ID" value="GIL88006.1"/>
    <property type="molecule type" value="Genomic_DNA"/>
</dbReference>
<keyword evidence="6" id="KW-1185">Reference proteome</keyword>
<organism evidence="5 6">
    <name type="scientific">Volvox reticuliferus</name>
    <dbReference type="NCBI Taxonomy" id="1737510"/>
    <lineage>
        <taxon>Eukaryota</taxon>
        <taxon>Viridiplantae</taxon>
        <taxon>Chlorophyta</taxon>
        <taxon>core chlorophytes</taxon>
        <taxon>Chlorophyceae</taxon>
        <taxon>CS clade</taxon>
        <taxon>Chlamydomonadales</taxon>
        <taxon>Volvocaceae</taxon>
        <taxon>Volvox</taxon>
    </lineage>
</organism>
<keyword evidence="1" id="KW-0863">Zinc-finger</keyword>